<reference evidence="15 16" key="1">
    <citation type="submission" date="2019-08" db="EMBL/GenBank/DDBJ databases">
        <title>Whole genome of Aphis craccivora.</title>
        <authorList>
            <person name="Voronova N.V."/>
            <person name="Shulinski R.S."/>
            <person name="Bandarenka Y.V."/>
            <person name="Zhorov D.G."/>
            <person name="Warner D."/>
        </authorList>
    </citation>
    <scope>NUCLEOTIDE SEQUENCE [LARGE SCALE GENOMIC DNA]</scope>
    <source>
        <strain evidence="15">180601</strain>
        <tissue evidence="15">Whole Body</tissue>
    </source>
</reference>
<dbReference type="EMBL" id="VUJU01003047">
    <property type="protein sequence ID" value="KAF0759280.1"/>
    <property type="molecule type" value="Genomic_DNA"/>
</dbReference>
<evidence type="ECO:0000256" key="2">
    <source>
        <dbReference type="ARBA" id="ARBA00007312"/>
    </source>
</evidence>
<evidence type="ECO:0000256" key="6">
    <source>
        <dbReference type="ARBA" id="ARBA00022692"/>
    </source>
</evidence>
<keyword evidence="7 14" id="KW-0999">Mitochondrion inner membrane</keyword>
<evidence type="ECO:0000256" key="1">
    <source>
        <dbReference type="ARBA" id="ARBA00004298"/>
    </source>
</evidence>
<evidence type="ECO:0000256" key="13">
    <source>
        <dbReference type="ARBA" id="ARBA00046797"/>
    </source>
</evidence>
<dbReference type="InterPro" id="IPR009346">
    <property type="entry name" value="GRIM-19"/>
</dbReference>
<dbReference type="GO" id="GO:0045271">
    <property type="term" value="C:respiratory chain complex I"/>
    <property type="evidence" value="ECO:0007669"/>
    <property type="project" value="UniProtKB-UniRule"/>
</dbReference>
<comment type="subcellular location">
    <subcellularLocation>
        <location evidence="1 14">Mitochondrion inner membrane</location>
        <topology evidence="1 14">Single-pass membrane protein</topology>
        <orientation evidence="1 14">Matrix side</orientation>
    </subcellularLocation>
</comment>
<evidence type="ECO:0000256" key="8">
    <source>
        <dbReference type="ARBA" id="ARBA00022982"/>
    </source>
</evidence>
<keyword evidence="9" id="KW-1133">Transmembrane helix</keyword>
<comment type="function">
    <text evidence="12">Accessory subunit of the mitochondrial membrane respiratory chain NADH dehydrogenase (Complex I), that is believed not to be involved in catalysis. Complex I functions in the transfer of electrons from NADH to the respiratory chain. The immediate electron acceptor for the enzyme is believed to be ubiquinone. Involved in the interferon/all-trans-retinoic acid (IFN/RA) induced cell death. This apoptotic activity is inhibited by interaction with viral IRF1. Prevents the transactivation of STAT3 target genes. May play a role in CARD15-mediated innate mucosal responses and serve to regulate intestinal epithelial cell responses to microbes.</text>
</comment>
<evidence type="ECO:0000256" key="14">
    <source>
        <dbReference type="RuleBase" id="RU368034"/>
    </source>
</evidence>
<comment type="function">
    <text evidence="14">Complex I functions in the transfer of electrons from NADH to the respiratory chain. Accessory subunit of the mitochondrial membrane respiratory chain NADH dehydrogenase (Complex I), that is believed not to be involved in catalysis.</text>
</comment>
<keyword evidence="16" id="KW-1185">Reference proteome</keyword>
<evidence type="ECO:0000256" key="7">
    <source>
        <dbReference type="ARBA" id="ARBA00022792"/>
    </source>
</evidence>
<evidence type="ECO:0000256" key="5">
    <source>
        <dbReference type="ARBA" id="ARBA00022660"/>
    </source>
</evidence>
<organism evidence="15 16">
    <name type="scientific">Aphis craccivora</name>
    <name type="common">Cowpea aphid</name>
    <dbReference type="NCBI Taxonomy" id="307492"/>
    <lineage>
        <taxon>Eukaryota</taxon>
        <taxon>Metazoa</taxon>
        <taxon>Ecdysozoa</taxon>
        <taxon>Arthropoda</taxon>
        <taxon>Hexapoda</taxon>
        <taxon>Insecta</taxon>
        <taxon>Pterygota</taxon>
        <taxon>Neoptera</taxon>
        <taxon>Paraneoptera</taxon>
        <taxon>Hemiptera</taxon>
        <taxon>Sternorrhyncha</taxon>
        <taxon>Aphidomorpha</taxon>
        <taxon>Aphidoidea</taxon>
        <taxon>Aphididae</taxon>
        <taxon>Aphidini</taxon>
        <taxon>Aphis</taxon>
        <taxon>Aphis</taxon>
    </lineage>
</organism>
<name>A0A6G0YPB8_APHCR</name>
<dbReference type="GO" id="GO:0005743">
    <property type="term" value="C:mitochondrial inner membrane"/>
    <property type="evidence" value="ECO:0007669"/>
    <property type="project" value="UniProtKB-SubCell"/>
</dbReference>
<protein>
    <recommendedName>
        <fullName evidence="3 14">NADH dehydrogenase [ubiquinone] 1 alpha subcomplex subunit 13</fullName>
    </recommendedName>
</protein>
<evidence type="ECO:0000256" key="3">
    <source>
        <dbReference type="ARBA" id="ARBA00018192"/>
    </source>
</evidence>
<evidence type="ECO:0000256" key="9">
    <source>
        <dbReference type="ARBA" id="ARBA00022989"/>
    </source>
</evidence>
<keyword evidence="10 14" id="KW-0496">Mitochondrion</keyword>
<comment type="subunit">
    <text evidence="13">Complex I is composed of 45 different subunits. Interacts with CARD15, but not with CARD4. Interacts with STAT3, but not with STAT1, STAT2 and STAT5A. Interacts with OLFM4.</text>
</comment>
<sequence>MTKILISHKNKTYCSDQQNLRLVLQLLHSLLVHRSHYPVVIMATAERVKQDMPPKGGYRKINFARVFPKPFASSRALVGTYIVCTGVGWYFYLLNDRLVDKYQVESRSSIIALTPLLDAEADREYLKQLRKNRDAEEKLMKNVKGWKTGTLYGEPVYKTVGKDKLIEPSLNEYYVHAPDKVLFDRAYWHKYL</sequence>
<proteinExistence type="inferred from homology"/>
<dbReference type="PANTHER" id="PTHR12966:SF0">
    <property type="entry name" value="NADH DEHYDROGENASE [UBIQUINONE] 1 ALPHA SUBCOMPLEX SUBUNIT 13"/>
    <property type="match status" value="1"/>
</dbReference>
<comment type="similarity">
    <text evidence="2 14">Belongs to the complex I NDUFA13 subunit family.</text>
</comment>
<dbReference type="Pfam" id="PF06212">
    <property type="entry name" value="GRIM-19"/>
    <property type="match status" value="1"/>
</dbReference>
<keyword evidence="5 14" id="KW-0679">Respiratory chain</keyword>
<evidence type="ECO:0000256" key="10">
    <source>
        <dbReference type="ARBA" id="ARBA00023128"/>
    </source>
</evidence>
<dbReference type="AlphaFoldDB" id="A0A6G0YPB8"/>
<gene>
    <name evidence="15" type="ORF">FWK35_00019002</name>
</gene>
<evidence type="ECO:0000256" key="11">
    <source>
        <dbReference type="ARBA" id="ARBA00023136"/>
    </source>
</evidence>
<dbReference type="OrthoDB" id="3308at2759"/>
<evidence type="ECO:0000256" key="12">
    <source>
        <dbReference type="ARBA" id="ARBA00045908"/>
    </source>
</evidence>
<keyword evidence="6" id="KW-0812">Transmembrane</keyword>
<keyword evidence="8 14" id="KW-0249">Electron transport</keyword>
<comment type="caution">
    <text evidence="15">The sequence shown here is derived from an EMBL/GenBank/DDBJ whole genome shotgun (WGS) entry which is preliminary data.</text>
</comment>
<evidence type="ECO:0000313" key="16">
    <source>
        <dbReference type="Proteomes" id="UP000478052"/>
    </source>
</evidence>
<keyword evidence="11" id="KW-0472">Membrane</keyword>
<evidence type="ECO:0000313" key="15">
    <source>
        <dbReference type="EMBL" id="KAF0759280.1"/>
    </source>
</evidence>
<accession>A0A6G0YPB8</accession>
<evidence type="ECO:0000256" key="4">
    <source>
        <dbReference type="ARBA" id="ARBA00022448"/>
    </source>
</evidence>
<dbReference type="Proteomes" id="UP000478052">
    <property type="component" value="Unassembled WGS sequence"/>
</dbReference>
<keyword evidence="4 14" id="KW-0813">Transport</keyword>
<dbReference type="PANTHER" id="PTHR12966">
    <property type="entry name" value="NADH DEHYDROGENASE UBIQUINONE 1 ALPHA SUBCOMPLEX SUBUNIT 13"/>
    <property type="match status" value="1"/>
</dbReference>